<dbReference type="InterPro" id="IPR008266">
    <property type="entry name" value="Tyr_kinase_AS"/>
</dbReference>
<dbReference type="Pfam" id="PF07714">
    <property type="entry name" value="PK_Tyr_Ser-Thr"/>
    <property type="match status" value="1"/>
</dbReference>
<evidence type="ECO:0000259" key="4">
    <source>
        <dbReference type="PROSITE" id="PS50011"/>
    </source>
</evidence>
<dbReference type="PROSITE" id="PS50011">
    <property type="entry name" value="PROTEIN_KINASE_DOM"/>
    <property type="match status" value="1"/>
</dbReference>
<keyword evidence="2" id="KW-0472">Membrane</keyword>
<dbReference type="PANTHER" id="PTHR24416">
    <property type="entry name" value="TYROSINE-PROTEIN KINASE RECEPTOR"/>
    <property type="match status" value="1"/>
</dbReference>
<evidence type="ECO:0000256" key="1">
    <source>
        <dbReference type="SAM" id="MobiDB-lite"/>
    </source>
</evidence>
<dbReference type="AlphaFoldDB" id="A0A0B2V384"/>
<dbReference type="GO" id="GO:0005524">
    <property type="term" value="F:ATP binding"/>
    <property type="evidence" value="ECO:0007669"/>
    <property type="project" value="InterPro"/>
</dbReference>
<evidence type="ECO:0000256" key="3">
    <source>
        <dbReference type="SAM" id="SignalP"/>
    </source>
</evidence>
<feature type="region of interest" description="Disordered" evidence="1">
    <location>
        <begin position="936"/>
        <end position="969"/>
    </location>
</feature>
<feature type="transmembrane region" description="Helical" evidence="2">
    <location>
        <begin position="476"/>
        <end position="499"/>
    </location>
</feature>
<dbReference type="InterPro" id="IPR050122">
    <property type="entry name" value="RTK"/>
</dbReference>
<dbReference type="GO" id="GO:0004714">
    <property type="term" value="F:transmembrane receptor protein tyrosine kinase activity"/>
    <property type="evidence" value="ECO:0007669"/>
    <property type="project" value="TreeGrafter"/>
</dbReference>
<evidence type="ECO:0000256" key="2">
    <source>
        <dbReference type="SAM" id="Phobius"/>
    </source>
</evidence>
<evidence type="ECO:0000313" key="6">
    <source>
        <dbReference type="Proteomes" id="UP000031036"/>
    </source>
</evidence>
<dbReference type="SUPFAM" id="SSF56112">
    <property type="entry name" value="Protein kinase-like (PK-like)"/>
    <property type="match status" value="1"/>
</dbReference>
<dbReference type="PROSITE" id="PS00109">
    <property type="entry name" value="PROTEIN_KINASE_TYR"/>
    <property type="match status" value="1"/>
</dbReference>
<dbReference type="SMART" id="SM00219">
    <property type="entry name" value="TyrKc"/>
    <property type="match status" value="1"/>
</dbReference>
<dbReference type="GO" id="GO:0043235">
    <property type="term" value="C:receptor complex"/>
    <property type="evidence" value="ECO:0007669"/>
    <property type="project" value="TreeGrafter"/>
</dbReference>
<keyword evidence="5" id="KW-0418">Kinase</keyword>
<dbReference type="EMBL" id="JPKZ01002215">
    <property type="protein sequence ID" value="KHN77886.1"/>
    <property type="molecule type" value="Genomic_DNA"/>
</dbReference>
<dbReference type="InterPro" id="IPR000719">
    <property type="entry name" value="Prot_kinase_dom"/>
</dbReference>
<protein>
    <submittedName>
        <fullName evidence="5">Putative tyrosine-protein kinase F09A5.2</fullName>
    </submittedName>
</protein>
<dbReference type="GO" id="GO:0007169">
    <property type="term" value="P:cell surface receptor protein tyrosine kinase signaling pathway"/>
    <property type="evidence" value="ECO:0007669"/>
    <property type="project" value="TreeGrafter"/>
</dbReference>
<feature type="domain" description="Protein kinase" evidence="4">
    <location>
        <begin position="544"/>
        <end position="856"/>
    </location>
</feature>
<dbReference type="Proteomes" id="UP000031036">
    <property type="component" value="Unassembled WGS sequence"/>
</dbReference>
<dbReference type="GO" id="GO:0005886">
    <property type="term" value="C:plasma membrane"/>
    <property type="evidence" value="ECO:0007669"/>
    <property type="project" value="TreeGrafter"/>
</dbReference>
<organism evidence="5 6">
    <name type="scientific">Toxocara canis</name>
    <name type="common">Canine roundworm</name>
    <dbReference type="NCBI Taxonomy" id="6265"/>
    <lineage>
        <taxon>Eukaryota</taxon>
        <taxon>Metazoa</taxon>
        <taxon>Ecdysozoa</taxon>
        <taxon>Nematoda</taxon>
        <taxon>Chromadorea</taxon>
        <taxon>Rhabditida</taxon>
        <taxon>Spirurina</taxon>
        <taxon>Ascaridomorpha</taxon>
        <taxon>Ascaridoidea</taxon>
        <taxon>Toxocaridae</taxon>
        <taxon>Toxocara</taxon>
    </lineage>
</organism>
<reference evidence="5 6" key="1">
    <citation type="submission" date="2014-11" db="EMBL/GenBank/DDBJ databases">
        <title>Genetic blueprint of the zoonotic pathogen Toxocara canis.</title>
        <authorList>
            <person name="Zhu X.-Q."/>
            <person name="Korhonen P.K."/>
            <person name="Cai H."/>
            <person name="Young N.D."/>
            <person name="Nejsum P."/>
            <person name="von Samson-Himmelstjerna G."/>
            <person name="Boag P.R."/>
            <person name="Tan P."/>
            <person name="Li Q."/>
            <person name="Min J."/>
            <person name="Yang Y."/>
            <person name="Wang X."/>
            <person name="Fang X."/>
            <person name="Hall R.S."/>
            <person name="Hofmann A."/>
            <person name="Sternberg P.W."/>
            <person name="Jex A.R."/>
            <person name="Gasser R.B."/>
        </authorList>
    </citation>
    <scope>NUCLEOTIDE SEQUENCE [LARGE SCALE GENOMIC DNA]</scope>
    <source>
        <strain evidence="5">PN_DK_2014</strain>
    </source>
</reference>
<keyword evidence="2" id="KW-1133">Transmembrane helix</keyword>
<dbReference type="InterPro" id="IPR011009">
    <property type="entry name" value="Kinase-like_dom_sf"/>
</dbReference>
<proteinExistence type="predicted"/>
<feature type="compositionally biased region" description="Polar residues" evidence="1">
    <location>
        <begin position="939"/>
        <end position="953"/>
    </location>
</feature>
<feature type="chain" id="PRO_5002095246" evidence="3">
    <location>
        <begin position="24"/>
        <end position="969"/>
    </location>
</feature>
<keyword evidence="5" id="KW-0808">Transferase</keyword>
<comment type="caution">
    <text evidence="5">The sequence shown here is derived from an EMBL/GenBank/DDBJ whole genome shotgun (WGS) entry which is preliminary data.</text>
</comment>
<dbReference type="PRINTS" id="PR00109">
    <property type="entry name" value="TYRKINASE"/>
</dbReference>
<dbReference type="Gene3D" id="1.10.510.10">
    <property type="entry name" value="Transferase(Phosphotransferase) domain 1"/>
    <property type="match status" value="1"/>
</dbReference>
<gene>
    <name evidence="5" type="primary">F09A5.2</name>
    <name evidence="5" type="ORF">Tcan_07298</name>
</gene>
<dbReference type="STRING" id="6265.A0A0B2V384"/>
<dbReference type="FunFam" id="1.10.510.10:FF:000994">
    <property type="entry name" value="Hypoxia Inhibited Receptor tyrosine kinase"/>
    <property type="match status" value="1"/>
</dbReference>
<feature type="signal peptide" evidence="3">
    <location>
        <begin position="1"/>
        <end position="23"/>
    </location>
</feature>
<accession>A0A0B2V384</accession>
<evidence type="ECO:0000313" key="5">
    <source>
        <dbReference type="EMBL" id="KHN77886.1"/>
    </source>
</evidence>
<dbReference type="InterPro" id="IPR001245">
    <property type="entry name" value="Ser-Thr/Tyr_kinase_cat_dom"/>
</dbReference>
<keyword evidence="6" id="KW-1185">Reference proteome</keyword>
<dbReference type="OrthoDB" id="3256376at2759"/>
<dbReference type="OMA" id="MRAENCQ"/>
<keyword evidence="2" id="KW-0812">Transmembrane</keyword>
<dbReference type="CDD" id="cd12087">
    <property type="entry name" value="TM_EGFR-like"/>
    <property type="match status" value="1"/>
</dbReference>
<dbReference type="PANTHER" id="PTHR24416:SF583">
    <property type="entry name" value="RECEPTOR PROTEIN-TYROSINE KINASE"/>
    <property type="match status" value="1"/>
</dbReference>
<name>A0A0B2V384_TOXCA</name>
<dbReference type="InterPro" id="IPR020635">
    <property type="entry name" value="Tyr_kinase_cat_dom"/>
</dbReference>
<sequence>MISSSIFHPFLFFLALLFFSTFANDELSEARKCQLRCAANCVFKEQLPNSCQKQCETFENPNLCNSSACWDSCNGLSEGAPNNNIPTDISYSFTPSSALNISWSKFNHSLYLFQFALDDKFTSAHEMVMEQSYILNWSKNIGSFCDPVSIRLASATSTGVSQFSPPYLIEAPIPQMGAALTVLSMTYINESYNDSGYHSNGTVKLIFKFEKTEWPLGVSDLVVEPLFHMISCAIPDLSIAIPNPQFHPGVEPYTVESTFGADLMYRKCDFLYSVSEVHSKKCGTTLSNFNQDLGVMKTLRIDCSTVTNSSCSEAPKRHSPPLCGQIEAFSYEVLSKNIDASNPATNISINVTFRSTLSANKLPLYFVGFYGNARPFDRQIDVDLLGVNMTDILGNATNCPEFNENNTCAVKLNPVNGSLIITDLRMDTLYGVMICAVIDPLNLTFPTVDGVSQGMKSKANKVYISASRYKKSKTGMIIGIVCGVMAAIFLVVVAVFFNIHRKQKQKMKMNQFKLQQLKMETEQRYTDFPRKQDLWELERRNLIIYNDKKLGSGAFGAVYMGRLIGVAKGHKDAQSTLGINLMRAENCDVAVKMLPEYADQISKSEFLKEIALMKTLGYHERLVNMLACITESEPYCLIVEYCSDGDLLHFLRDRCKYMLELTDAGIDYDNPTSEADFDIDMIITLKQLLMFAVQISYGLEYLSQKGFVHRDVAARNVLVHDKTNAKIGDFGLCRYIYAESANYKGKGGRLPVKWMSPEAIKHYEFTTKSDVWSFGILMFEIITLGGSPYPGIQPDDMMEHLDANGRMEKPDNCPDNFYEVMKSCWEQDPSKRPEFGTIRQRLATQLEEVTDEYSYLKLDSQRDYYNVGYGGTAGEAETIRNVANEEAAALEEIDDTELANFEDIPLSSPTDDGKAILTTSASEKCAIGLQQRVMASSPDEGNSVLQNTIAGQTDSREDGGGQINSGFVD</sequence>
<dbReference type="Gene3D" id="3.30.200.20">
    <property type="entry name" value="Phosphorylase Kinase, domain 1"/>
    <property type="match status" value="1"/>
</dbReference>
<dbReference type="CDD" id="cd00192">
    <property type="entry name" value="PTKc"/>
    <property type="match status" value="1"/>
</dbReference>
<keyword evidence="3" id="KW-0732">Signal</keyword>